<keyword evidence="6 8" id="KW-0408">Iron</keyword>
<dbReference type="EMBL" id="GBYB01014464">
    <property type="protein sequence ID" value="JAG84231.1"/>
    <property type="molecule type" value="Transcribed_RNA"/>
</dbReference>
<sequence>GKGSYINPHRQDNLDQILTKIAPVDITSFFLFQMMLFLSFILFLVVWMLCSHDCVKPRKFPPGPAWYPLVGAFPAFHKLKEKYYYVHTVLEEMSKKYGPVVGIKLGRQKFVVISGSELVKKTAMRDEFNGRPDGFFFRVRAFGKRKGVLFIDGPAWAQTRKSTMKHLRSFGFGQKTMENYLKVEAEALVTHLQREVERLQKPLRLQEIFDVTVLNTLWMMIAGYRFTYDDSRLNHILSVVHEAFRSSDTLGGILSHLPFLRFVIPNYSGYNRLMETHDKLWGFIRNEIDEHLKTMRRDQPPKDFIEAFLLESGNSYDREELIVLCLDLFMAGSKTTTDSLTAIFALALHHPEWIKSLQNDLQDIVGPDAQPSCEHASQLPRIEAFLAEAHRVLVLTPLGVPHRTMDKVSLEGYNIPKGTVVLFNYHSTNVDETCWEEPLKFKPDRFLDENGQFKRRSEFSPFGLGKRRCLGELLARASLFIFFSSIIHNFDIETPEDQGLPILDGIDGFTVSPRPYLIKLTPRCKRE</sequence>
<name>A0A0C9QI92_9HYME</name>
<evidence type="ECO:0000256" key="8">
    <source>
        <dbReference type="PIRSR" id="PIRSR602401-1"/>
    </source>
</evidence>
<dbReference type="InterPro" id="IPR017972">
    <property type="entry name" value="Cyt_P450_CS"/>
</dbReference>
<keyword evidence="10" id="KW-0812">Transmembrane</keyword>
<proteinExistence type="inferred from homology"/>
<keyword evidence="7 9" id="KW-0503">Monooxygenase</keyword>
<dbReference type="InterPro" id="IPR036396">
    <property type="entry name" value="Cyt_P450_sf"/>
</dbReference>
<evidence type="ECO:0000256" key="1">
    <source>
        <dbReference type="ARBA" id="ARBA00001971"/>
    </source>
</evidence>
<dbReference type="GO" id="GO:0005737">
    <property type="term" value="C:cytoplasm"/>
    <property type="evidence" value="ECO:0007669"/>
    <property type="project" value="TreeGrafter"/>
</dbReference>
<dbReference type="Gene3D" id="1.10.630.10">
    <property type="entry name" value="Cytochrome P450"/>
    <property type="match status" value="1"/>
</dbReference>
<keyword evidence="10" id="KW-0472">Membrane</keyword>
<keyword evidence="3 8" id="KW-0349">Heme</keyword>
<dbReference type="PANTHER" id="PTHR24300">
    <property type="entry name" value="CYTOCHROME P450 508A4-RELATED"/>
    <property type="match status" value="1"/>
</dbReference>
<dbReference type="GO" id="GO:0006805">
    <property type="term" value="P:xenobiotic metabolic process"/>
    <property type="evidence" value="ECO:0007669"/>
    <property type="project" value="TreeGrafter"/>
</dbReference>
<feature type="transmembrane region" description="Helical" evidence="10">
    <location>
        <begin position="29"/>
        <end position="50"/>
    </location>
</feature>
<feature type="binding site" description="axial binding residue" evidence="8">
    <location>
        <position position="469"/>
    </location>
    <ligand>
        <name>heme</name>
        <dbReference type="ChEBI" id="CHEBI:30413"/>
    </ligand>
    <ligandPart>
        <name>Fe</name>
        <dbReference type="ChEBI" id="CHEBI:18248"/>
    </ligandPart>
</feature>
<organism evidence="11">
    <name type="scientific">Fopius arisanus</name>
    <dbReference type="NCBI Taxonomy" id="64838"/>
    <lineage>
        <taxon>Eukaryota</taxon>
        <taxon>Metazoa</taxon>
        <taxon>Ecdysozoa</taxon>
        <taxon>Arthropoda</taxon>
        <taxon>Hexapoda</taxon>
        <taxon>Insecta</taxon>
        <taxon>Pterygota</taxon>
        <taxon>Neoptera</taxon>
        <taxon>Endopterygota</taxon>
        <taxon>Hymenoptera</taxon>
        <taxon>Apocrita</taxon>
        <taxon>Ichneumonoidea</taxon>
        <taxon>Braconidae</taxon>
        <taxon>Opiinae</taxon>
        <taxon>Fopius</taxon>
    </lineage>
</organism>
<evidence type="ECO:0000256" key="7">
    <source>
        <dbReference type="ARBA" id="ARBA00023033"/>
    </source>
</evidence>
<keyword evidence="4 8" id="KW-0479">Metal-binding</keyword>
<dbReference type="GO" id="GO:0020037">
    <property type="term" value="F:heme binding"/>
    <property type="evidence" value="ECO:0007669"/>
    <property type="project" value="InterPro"/>
</dbReference>
<dbReference type="SUPFAM" id="SSF48264">
    <property type="entry name" value="Cytochrome P450"/>
    <property type="match status" value="1"/>
</dbReference>
<dbReference type="InterPro" id="IPR002401">
    <property type="entry name" value="Cyt_P450_E_grp-I"/>
</dbReference>
<dbReference type="PRINTS" id="PR00385">
    <property type="entry name" value="P450"/>
</dbReference>
<dbReference type="GO" id="GO:0005506">
    <property type="term" value="F:iron ion binding"/>
    <property type="evidence" value="ECO:0007669"/>
    <property type="project" value="InterPro"/>
</dbReference>
<reference evidence="11" key="1">
    <citation type="submission" date="2015-01" db="EMBL/GenBank/DDBJ databases">
        <title>Transcriptome Assembly of Fopius arisanus.</title>
        <authorList>
            <person name="Geib S."/>
        </authorList>
    </citation>
    <scope>NUCLEOTIDE SEQUENCE</scope>
</reference>
<evidence type="ECO:0000256" key="6">
    <source>
        <dbReference type="ARBA" id="ARBA00023004"/>
    </source>
</evidence>
<keyword evidence="10" id="KW-1133">Transmembrane helix</keyword>
<gene>
    <name evidence="11" type="primary">Cyp303a1_1</name>
    <name evidence="12" type="synonym">Cyp303a1_0</name>
    <name evidence="12" type="ORF">g.33137</name>
    <name evidence="11" type="ORF">g.33139</name>
</gene>
<dbReference type="EMBL" id="GBYB01014463">
    <property type="protein sequence ID" value="JAG84230.1"/>
    <property type="molecule type" value="Transcribed_RNA"/>
</dbReference>
<comment type="cofactor">
    <cofactor evidence="1 8">
        <name>heme</name>
        <dbReference type="ChEBI" id="CHEBI:30413"/>
    </cofactor>
</comment>
<evidence type="ECO:0000256" key="2">
    <source>
        <dbReference type="ARBA" id="ARBA00010617"/>
    </source>
</evidence>
<feature type="non-terminal residue" evidence="11">
    <location>
        <position position="1"/>
    </location>
</feature>
<dbReference type="PANTHER" id="PTHR24300:SF376">
    <property type="entry name" value="CYTOCHROME P450 15A1"/>
    <property type="match status" value="1"/>
</dbReference>
<accession>A0A0C9QI92</accession>
<protein>
    <submittedName>
        <fullName evidence="12">Cyp303a1_0 protein</fullName>
    </submittedName>
    <submittedName>
        <fullName evidence="11">Cyp303a1_1 protein</fullName>
    </submittedName>
</protein>
<dbReference type="GO" id="GO:0006082">
    <property type="term" value="P:organic acid metabolic process"/>
    <property type="evidence" value="ECO:0007669"/>
    <property type="project" value="TreeGrafter"/>
</dbReference>
<keyword evidence="5 9" id="KW-0560">Oxidoreductase</keyword>
<dbReference type="PROSITE" id="PS00086">
    <property type="entry name" value="CYTOCHROME_P450"/>
    <property type="match status" value="1"/>
</dbReference>
<dbReference type="InterPro" id="IPR050182">
    <property type="entry name" value="Cytochrome_P450_fam2"/>
</dbReference>
<dbReference type="PRINTS" id="PR00463">
    <property type="entry name" value="EP450I"/>
</dbReference>
<dbReference type="Pfam" id="PF00067">
    <property type="entry name" value="p450"/>
    <property type="match status" value="1"/>
</dbReference>
<evidence type="ECO:0000256" key="5">
    <source>
        <dbReference type="ARBA" id="ARBA00023002"/>
    </source>
</evidence>
<dbReference type="GO" id="GO:0016712">
    <property type="term" value="F:oxidoreductase activity, acting on paired donors, with incorporation or reduction of molecular oxygen, reduced flavin or flavoprotein as one donor, and incorporation of one atom of oxygen"/>
    <property type="evidence" value="ECO:0007669"/>
    <property type="project" value="TreeGrafter"/>
</dbReference>
<dbReference type="AlphaFoldDB" id="A0A0C9QI92"/>
<evidence type="ECO:0000256" key="4">
    <source>
        <dbReference type="ARBA" id="ARBA00022723"/>
    </source>
</evidence>
<evidence type="ECO:0000313" key="11">
    <source>
        <dbReference type="EMBL" id="JAG84230.1"/>
    </source>
</evidence>
<comment type="similarity">
    <text evidence="2 9">Belongs to the cytochrome P450 family.</text>
</comment>
<dbReference type="InterPro" id="IPR001128">
    <property type="entry name" value="Cyt_P450"/>
</dbReference>
<evidence type="ECO:0000313" key="12">
    <source>
        <dbReference type="EMBL" id="JAG84231.1"/>
    </source>
</evidence>
<evidence type="ECO:0000256" key="3">
    <source>
        <dbReference type="ARBA" id="ARBA00022617"/>
    </source>
</evidence>
<evidence type="ECO:0000256" key="10">
    <source>
        <dbReference type="SAM" id="Phobius"/>
    </source>
</evidence>
<dbReference type="GO" id="GO:0008395">
    <property type="term" value="F:steroid hydroxylase activity"/>
    <property type="evidence" value="ECO:0007669"/>
    <property type="project" value="TreeGrafter"/>
</dbReference>
<evidence type="ECO:0000256" key="9">
    <source>
        <dbReference type="RuleBase" id="RU000461"/>
    </source>
</evidence>
<dbReference type="FunFam" id="1.10.630.10:FF:000036">
    <property type="entry name" value="CYtochrome P450 family"/>
    <property type="match status" value="1"/>
</dbReference>